<keyword evidence="3" id="KW-0238">DNA-binding</keyword>
<accession>A0A7X0MWV0</accession>
<dbReference type="PANTHER" id="PTHR34580:SF3">
    <property type="entry name" value="PROTEIN PAFB"/>
    <property type="match status" value="1"/>
</dbReference>
<proteinExistence type="predicted"/>
<feature type="domain" description="WYL" evidence="2">
    <location>
        <begin position="140"/>
        <end position="204"/>
    </location>
</feature>
<dbReference type="InterPro" id="IPR013196">
    <property type="entry name" value="HTH_11"/>
</dbReference>
<dbReference type="SUPFAM" id="SSF46785">
    <property type="entry name" value="Winged helix' DNA-binding domain"/>
    <property type="match status" value="1"/>
</dbReference>
<dbReference type="Gene3D" id="1.10.10.10">
    <property type="entry name" value="Winged helix-like DNA-binding domain superfamily/Winged helix DNA-binding domain"/>
    <property type="match status" value="1"/>
</dbReference>
<protein>
    <submittedName>
        <fullName evidence="3">Putative DNA-binding transcriptional regulator YafY</fullName>
    </submittedName>
</protein>
<name>A0A7X0MWV0_9GAMM</name>
<evidence type="ECO:0000259" key="1">
    <source>
        <dbReference type="Pfam" id="PF08279"/>
    </source>
</evidence>
<organism evidence="3 4">
    <name type="scientific">Pseudoteredinibacter isoporae</name>
    <dbReference type="NCBI Taxonomy" id="570281"/>
    <lineage>
        <taxon>Bacteria</taxon>
        <taxon>Pseudomonadati</taxon>
        <taxon>Pseudomonadota</taxon>
        <taxon>Gammaproteobacteria</taxon>
        <taxon>Cellvibrionales</taxon>
        <taxon>Cellvibrionaceae</taxon>
        <taxon>Pseudoteredinibacter</taxon>
    </lineage>
</organism>
<keyword evidence="4" id="KW-1185">Reference proteome</keyword>
<dbReference type="Pfam" id="PF13280">
    <property type="entry name" value="WYL"/>
    <property type="match status" value="1"/>
</dbReference>
<dbReference type="GO" id="GO:0003677">
    <property type="term" value="F:DNA binding"/>
    <property type="evidence" value="ECO:0007669"/>
    <property type="project" value="UniProtKB-KW"/>
</dbReference>
<sequence>MNKAERLLKLLTLLQSRRRAITAAQMADKLNVSERTIYRDIQALELSGVPISGEAGVGYMLQAGSTLAPLMFNESELEALILGVRMVQAWGDQGLADSADQALDKIRAILPDRQHYLHSIAEETLIVPDLERDQSTRHSQELRRAIKQQEKITIDYQDEKQQSSQRTIWPLGLVYWGKVWTLVSWCELRADYRSFRIDRIQGLENSGETFETSDEISLKHYLAPYRCS</sequence>
<dbReference type="AlphaFoldDB" id="A0A7X0MWV0"/>
<reference evidence="3 4" key="1">
    <citation type="submission" date="2020-08" db="EMBL/GenBank/DDBJ databases">
        <title>Genomic Encyclopedia of Type Strains, Phase IV (KMG-IV): sequencing the most valuable type-strain genomes for metagenomic binning, comparative biology and taxonomic classification.</title>
        <authorList>
            <person name="Goeker M."/>
        </authorList>
    </citation>
    <scope>NUCLEOTIDE SEQUENCE [LARGE SCALE GENOMIC DNA]</scope>
    <source>
        <strain evidence="3 4">DSM 22368</strain>
    </source>
</reference>
<dbReference type="InterPro" id="IPR026881">
    <property type="entry name" value="WYL_dom"/>
</dbReference>
<dbReference type="Proteomes" id="UP000528457">
    <property type="component" value="Unassembled WGS sequence"/>
</dbReference>
<evidence type="ECO:0000313" key="4">
    <source>
        <dbReference type="Proteomes" id="UP000528457"/>
    </source>
</evidence>
<dbReference type="InterPro" id="IPR036390">
    <property type="entry name" value="WH_DNA-bd_sf"/>
</dbReference>
<evidence type="ECO:0000313" key="3">
    <source>
        <dbReference type="EMBL" id="MBB6521374.1"/>
    </source>
</evidence>
<gene>
    <name evidence="3" type="ORF">HNR48_001652</name>
</gene>
<dbReference type="InterPro" id="IPR036388">
    <property type="entry name" value="WH-like_DNA-bd_sf"/>
</dbReference>
<dbReference type="InParanoid" id="A0A7X0MWV0"/>
<dbReference type="EMBL" id="JACHHT010000001">
    <property type="protein sequence ID" value="MBB6521374.1"/>
    <property type="molecule type" value="Genomic_DNA"/>
</dbReference>
<feature type="domain" description="Helix-turn-helix type 11" evidence="1">
    <location>
        <begin position="6"/>
        <end position="59"/>
    </location>
</feature>
<evidence type="ECO:0000259" key="2">
    <source>
        <dbReference type="Pfam" id="PF13280"/>
    </source>
</evidence>
<dbReference type="InterPro" id="IPR051534">
    <property type="entry name" value="CBASS_pafABC_assoc_protein"/>
</dbReference>
<dbReference type="PROSITE" id="PS52050">
    <property type="entry name" value="WYL"/>
    <property type="match status" value="1"/>
</dbReference>
<dbReference type="Pfam" id="PF08279">
    <property type="entry name" value="HTH_11"/>
    <property type="match status" value="1"/>
</dbReference>
<dbReference type="RefSeq" id="WP_166848667.1">
    <property type="nucleotide sequence ID" value="NZ_JAAONY010000001.1"/>
</dbReference>
<dbReference type="PANTHER" id="PTHR34580">
    <property type="match status" value="1"/>
</dbReference>
<comment type="caution">
    <text evidence="3">The sequence shown here is derived from an EMBL/GenBank/DDBJ whole genome shotgun (WGS) entry which is preliminary data.</text>
</comment>